<dbReference type="PANTHER" id="PTHR43434:SF23">
    <property type="entry name" value="PHOSPHOGLYCOLATE PHOSPHATASE"/>
    <property type="match status" value="1"/>
</dbReference>
<dbReference type="GO" id="GO:0005829">
    <property type="term" value="C:cytosol"/>
    <property type="evidence" value="ECO:0007669"/>
    <property type="project" value="TreeGrafter"/>
</dbReference>
<dbReference type="InterPro" id="IPR023214">
    <property type="entry name" value="HAD_sf"/>
</dbReference>
<dbReference type="InterPro" id="IPR023198">
    <property type="entry name" value="PGP-like_dom2"/>
</dbReference>
<evidence type="ECO:0000256" key="4">
    <source>
        <dbReference type="ARBA" id="ARBA00023277"/>
    </source>
</evidence>
<dbReference type="SUPFAM" id="SSF56784">
    <property type="entry name" value="HAD-like"/>
    <property type="match status" value="1"/>
</dbReference>
<dbReference type="InterPro" id="IPR050155">
    <property type="entry name" value="HAD-like_hydrolase_sf"/>
</dbReference>
<dbReference type="Gene3D" id="1.10.150.240">
    <property type="entry name" value="Putative phosphatase, domain 2"/>
    <property type="match status" value="1"/>
</dbReference>
<gene>
    <name evidence="5" type="ORF">SAMN05216339_10963</name>
</gene>
<evidence type="ECO:0000256" key="2">
    <source>
        <dbReference type="ARBA" id="ARBA00022801"/>
    </source>
</evidence>
<keyword evidence="4" id="KW-0119">Carbohydrate metabolism</keyword>
<name>A0A1I7ILU2_9PROT</name>
<proteinExistence type="predicted"/>
<evidence type="ECO:0000313" key="6">
    <source>
        <dbReference type="Proteomes" id="UP000183926"/>
    </source>
</evidence>
<dbReference type="InterPro" id="IPR041492">
    <property type="entry name" value="HAD_2"/>
</dbReference>
<dbReference type="Pfam" id="PF13419">
    <property type="entry name" value="HAD_2"/>
    <property type="match status" value="1"/>
</dbReference>
<dbReference type="GO" id="GO:0008967">
    <property type="term" value="F:phosphoglycolate phosphatase activity"/>
    <property type="evidence" value="ECO:0007669"/>
    <property type="project" value="TreeGrafter"/>
</dbReference>
<dbReference type="SFLD" id="SFLDS00003">
    <property type="entry name" value="Haloacid_Dehalogenase"/>
    <property type="match status" value="1"/>
</dbReference>
<dbReference type="OrthoDB" id="9776368at2"/>
<keyword evidence="2" id="KW-0378">Hydrolase</keyword>
<dbReference type="NCBIfam" id="TIGR01549">
    <property type="entry name" value="HAD-SF-IA-v1"/>
    <property type="match status" value="1"/>
</dbReference>
<dbReference type="AlphaFoldDB" id="A0A1I7ILU2"/>
<dbReference type="EMBL" id="FPBL01000009">
    <property type="protein sequence ID" value="SFU73899.1"/>
    <property type="molecule type" value="Genomic_DNA"/>
</dbReference>
<organism evidence="5 6">
    <name type="scientific">Nitrosomonas eutropha</name>
    <dbReference type="NCBI Taxonomy" id="916"/>
    <lineage>
        <taxon>Bacteria</taxon>
        <taxon>Pseudomonadati</taxon>
        <taxon>Pseudomonadota</taxon>
        <taxon>Betaproteobacteria</taxon>
        <taxon>Nitrosomonadales</taxon>
        <taxon>Nitrosomonadaceae</taxon>
        <taxon>Nitrosomonas</taxon>
    </lineage>
</organism>
<sequence length="216" mass="23877">MARKAVLFDFDGTIADTAPDLGRALNRQRIARDQPPLPIELIRTVASAGARGLLNLGFGLKPDDPGYQVMREEFLSFYTEQLCQDTRLFPGIPELLEQLDDQAIPWGIVTNKPARFTRPLIHLLGLHHRVACIISGDDTAYTKPHPEPLLTACRQINTVPDHCIYLGDDIRDVQASLAAGVKPIVALYGYLGTGDPPETWGAFELINHPGDLLQYI</sequence>
<dbReference type="PANTHER" id="PTHR43434">
    <property type="entry name" value="PHOSPHOGLYCOLATE PHOSPHATASE"/>
    <property type="match status" value="1"/>
</dbReference>
<dbReference type="InterPro" id="IPR006439">
    <property type="entry name" value="HAD-SF_hydro_IA"/>
</dbReference>
<dbReference type="RefSeq" id="WP_074929075.1">
    <property type="nucleotide sequence ID" value="NZ_FPBL01000009.1"/>
</dbReference>
<dbReference type="GO" id="GO:0006281">
    <property type="term" value="P:DNA repair"/>
    <property type="evidence" value="ECO:0007669"/>
    <property type="project" value="TreeGrafter"/>
</dbReference>
<dbReference type="Gene3D" id="3.40.50.1000">
    <property type="entry name" value="HAD superfamily/HAD-like"/>
    <property type="match status" value="1"/>
</dbReference>
<accession>A0A1I7ILU2</accession>
<evidence type="ECO:0000256" key="3">
    <source>
        <dbReference type="ARBA" id="ARBA00022842"/>
    </source>
</evidence>
<dbReference type="SFLD" id="SFLDG01129">
    <property type="entry name" value="C1.5:_HAD__Beta-PGM__Phosphata"/>
    <property type="match status" value="1"/>
</dbReference>
<protein>
    <submittedName>
        <fullName evidence="5">Phosphoglycolate phosphatase</fullName>
    </submittedName>
</protein>
<reference evidence="5 6" key="1">
    <citation type="submission" date="2016-10" db="EMBL/GenBank/DDBJ databases">
        <authorList>
            <person name="de Groot N.N."/>
        </authorList>
    </citation>
    <scope>NUCLEOTIDE SEQUENCE [LARGE SCALE GENOMIC DNA]</scope>
    <source>
        <strain evidence="5 6">Nm24</strain>
    </source>
</reference>
<evidence type="ECO:0000256" key="1">
    <source>
        <dbReference type="ARBA" id="ARBA00022723"/>
    </source>
</evidence>
<keyword evidence="3" id="KW-0460">Magnesium</keyword>
<keyword evidence="1" id="KW-0479">Metal-binding</keyword>
<evidence type="ECO:0000313" key="5">
    <source>
        <dbReference type="EMBL" id="SFU73899.1"/>
    </source>
</evidence>
<dbReference type="InterPro" id="IPR036412">
    <property type="entry name" value="HAD-like_sf"/>
</dbReference>
<dbReference type="GO" id="GO:0046872">
    <property type="term" value="F:metal ion binding"/>
    <property type="evidence" value="ECO:0007669"/>
    <property type="project" value="UniProtKB-KW"/>
</dbReference>
<dbReference type="Proteomes" id="UP000183926">
    <property type="component" value="Unassembled WGS sequence"/>
</dbReference>